<dbReference type="Gene3D" id="2.40.180.10">
    <property type="entry name" value="Catalase core domain"/>
    <property type="match status" value="1"/>
</dbReference>
<dbReference type="PANTHER" id="PTHR45901:SF7">
    <property type="entry name" value="OXYGEN-REGULATED PROTEIN 1"/>
    <property type="match status" value="1"/>
</dbReference>
<evidence type="ECO:0000313" key="5">
    <source>
        <dbReference type="EMBL" id="CAF1923160.1"/>
    </source>
</evidence>
<dbReference type="InterPro" id="IPR052970">
    <property type="entry name" value="Inner_ear_hair_cell_LOXHD"/>
</dbReference>
<feature type="region of interest" description="Disordered" evidence="2">
    <location>
        <begin position="1"/>
        <end position="34"/>
    </location>
</feature>
<dbReference type="PROSITE" id="PS50095">
    <property type="entry name" value="PLAT"/>
    <property type="match status" value="8"/>
</dbReference>
<dbReference type="PANTHER" id="PTHR45901">
    <property type="entry name" value="PROTEIN CBG12474"/>
    <property type="match status" value="1"/>
</dbReference>
<dbReference type="Pfam" id="PF01477">
    <property type="entry name" value="PLAT"/>
    <property type="match status" value="7"/>
</dbReference>
<feature type="compositionally biased region" description="Basic and acidic residues" evidence="2">
    <location>
        <begin position="670"/>
        <end position="681"/>
    </location>
</feature>
<feature type="region of interest" description="Disordered" evidence="2">
    <location>
        <begin position="1210"/>
        <end position="1242"/>
    </location>
</feature>
<reference evidence="5" key="1">
    <citation type="submission" date="2021-02" db="EMBL/GenBank/DDBJ databases">
        <authorList>
            <person name="Nowell W R."/>
        </authorList>
    </citation>
    <scope>NUCLEOTIDE SEQUENCE</scope>
</reference>
<feature type="region of interest" description="Disordered" evidence="2">
    <location>
        <begin position="650"/>
        <end position="685"/>
    </location>
</feature>
<dbReference type="Proteomes" id="UP000663824">
    <property type="component" value="Unassembled WGS sequence"/>
</dbReference>
<name>A0A816KJL4_9BILA</name>
<feature type="domain" description="PLAT" evidence="3">
    <location>
        <begin position="41"/>
        <end position="153"/>
    </location>
</feature>
<feature type="domain" description="PLAT" evidence="3">
    <location>
        <begin position="815"/>
        <end position="933"/>
    </location>
</feature>
<evidence type="ECO:0000256" key="1">
    <source>
        <dbReference type="PROSITE-ProRule" id="PRU00152"/>
    </source>
</evidence>
<dbReference type="Gene3D" id="2.60.60.20">
    <property type="entry name" value="PLAT/LH2 domain"/>
    <property type="match status" value="7"/>
</dbReference>
<feature type="domain" description="PLAT" evidence="3">
    <location>
        <begin position="690"/>
        <end position="810"/>
    </location>
</feature>
<comment type="caution">
    <text evidence="1">Lacks conserved residue(s) required for the propagation of feature annotation.</text>
</comment>
<feature type="domain" description="PLAT" evidence="3">
    <location>
        <begin position="286"/>
        <end position="404"/>
    </location>
</feature>
<accession>A0A816KJL4</accession>
<dbReference type="InterPro" id="IPR001024">
    <property type="entry name" value="PLAT/LH2_dom"/>
</dbReference>
<feature type="domain" description="PLAT" evidence="3">
    <location>
        <begin position="544"/>
        <end position="661"/>
    </location>
</feature>
<dbReference type="EMBL" id="CAJNOV010015224">
    <property type="protein sequence ID" value="CAF1569216.1"/>
    <property type="molecule type" value="Genomic_DNA"/>
</dbReference>
<feature type="compositionally biased region" description="Basic and acidic residues" evidence="2">
    <location>
        <begin position="10"/>
        <end position="23"/>
    </location>
</feature>
<proteinExistence type="predicted"/>
<evidence type="ECO:0000313" key="6">
    <source>
        <dbReference type="Proteomes" id="UP000663824"/>
    </source>
</evidence>
<protein>
    <recommendedName>
        <fullName evidence="3">PLAT domain-containing protein</fullName>
    </recommendedName>
</protein>
<evidence type="ECO:0000256" key="2">
    <source>
        <dbReference type="SAM" id="MobiDB-lite"/>
    </source>
</evidence>
<organism evidence="5 6">
    <name type="scientific">Rotaria magnacalcarata</name>
    <dbReference type="NCBI Taxonomy" id="392030"/>
    <lineage>
        <taxon>Eukaryota</taxon>
        <taxon>Metazoa</taxon>
        <taxon>Spiralia</taxon>
        <taxon>Gnathifera</taxon>
        <taxon>Rotifera</taxon>
        <taxon>Eurotatoria</taxon>
        <taxon>Bdelloidea</taxon>
        <taxon>Philodinida</taxon>
        <taxon>Philodinidae</taxon>
        <taxon>Rotaria</taxon>
    </lineage>
</organism>
<sequence length="1242" mass="140112">MSCCFGKNTDGTDPKKSISDHSDSSSQRPIIPVNKPQNSKIEYSITVKTGDLRNSGTNGPVYINIFGRDNKQTEDLLLSGADRPFSQGCTVKFQINAPDIGKPQRIIIRHEDILTGWYVDYVEISVHNFLVRFVANRWLSESKNDRKLGAELFGTEQPAVMYNIEVQTGDKQVEPLDSPVYIQIFGTTTATPKLFLESKQASFTKNATSKFAVASNNVGEIQRIIIGHEGLGKVNDWYLKKIKIQMLAQQQQYSINKCLSSTQGDQRLFVELSQTNIRSSSPSTPSVYLVTIQTADVSQSKTTDNVEMIVRGSEGQIAKLLLKDYAQILDENIFQQGNSDAFEIEHEDIGNIESITIGFSDSEQQVAWLLEYVDIKYKETFYRFQAHCWLSSRLGPNFSWMTIKPDTTEDEINYKVIIETGESNINANVILCIYGDENTTTNLPLRTTKDGSDAKFDQDSILEFDLRATDVGKITKINIGHDSDDSEQNWFLKSIQIESNDEHYTFTANRWLSKEKDDNKTYIDLTPDGRKTPPSSPVLPKNQATYTITVVTSSEADASTDSGVLMTIFGDKDQTTQFPLSNTKLGDKPLFESGKTNEFEMELDDVGDINKINIGIDGQGNQPSWHLKSIQIRKGSENYNFTAKKVLNQSKSSIDLTPDPAGKTPSPEPAKIETPRSHTPEQKAPPVKEISYKVLVCTGSDQKDSINEDAAFYIIIHGQKNQTKKLYLKEATISDKKDLFKKDGKTEFEFKTIDVGKIEKIVLGQDDSDSETIWHVDNVTIKRANEITPFNVEKTIERNSQVELTPSAIPKKTEATYKILIKTGSSQGEGDDNNLNITIFGKNSQTKQITLNETTKTNKNTPIKKNDKVEYEFKTNDVGKISKIVLSRDSNEQTLVWDIDNITIKRNNETTTFNVERQLEKDAEIELKPSPILKKTGTPRKASKRSDCVPKTAVKMTDANYEIIISTGDQALEASAAIKIHGNNGTVRIPLTETKSGDKPFQSKSTSEFTSETNDVGKIKRIIIEHDGTDTNVIWHLKSVQIKKESETYHFHADVHLDFKETKVNLYPIGALFGHTREDYVQTELRRLRESLRAESSKLRPPIHKVYEPFVYNDLGPYFDTSSVEKAIYSPLEAPPGYYTRLTALRIVEPWETYGMDYAVNYQIVKHRRVRSVSSSKQPKNIVQSGIMFIPPVALPYGNKIKRINTLEFDRAQHERARSSKPRSPSRHNTYHEQAHIIKMNP</sequence>
<gene>
    <name evidence="4" type="ORF">CJN711_LOCUS31791</name>
    <name evidence="5" type="ORF">MBJ925_LOCUS2671</name>
</gene>
<comment type="caution">
    <text evidence="5">The sequence shown here is derived from an EMBL/GenBank/DDBJ whole genome shotgun (WGS) entry which is preliminary data.</text>
</comment>
<feature type="domain" description="PLAT" evidence="3">
    <location>
        <begin position="160"/>
        <end position="273"/>
    </location>
</feature>
<feature type="domain" description="PLAT" evidence="3">
    <location>
        <begin position="959"/>
        <end position="1071"/>
    </location>
</feature>
<dbReference type="SMART" id="SM00308">
    <property type="entry name" value="LH2"/>
    <property type="match status" value="4"/>
</dbReference>
<dbReference type="AlphaFoldDB" id="A0A816KJL4"/>
<dbReference type="EMBL" id="CAJNRE010000168">
    <property type="protein sequence ID" value="CAF1923160.1"/>
    <property type="molecule type" value="Genomic_DNA"/>
</dbReference>
<dbReference type="SUPFAM" id="SSF49723">
    <property type="entry name" value="Lipase/lipooxygenase domain (PLAT/LH2 domain)"/>
    <property type="match status" value="8"/>
</dbReference>
<dbReference type="Proteomes" id="UP000663855">
    <property type="component" value="Unassembled WGS sequence"/>
</dbReference>
<feature type="domain" description="PLAT" evidence="3">
    <location>
        <begin position="412"/>
        <end position="526"/>
    </location>
</feature>
<feature type="region of interest" description="Disordered" evidence="2">
    <location>
        <begin position="989"/>
        <end position="1010"/>
    </location>
</feature>
<evidence type="ECO:0000259" key="3">
    <source>
        <dbReference type="PROSITE" id="PS50095"/>
    </source>
</evidence>
<evidence type="ECO:0000313" key="4">
    <source>
        <dbReference type="EMBL" id="CAF1569216.1"/>
    </source>
</evidence>
<dbReference type="InterPro" id="IPR036392">
    <property type="entry name" value="PLAT/LH2_dom_sf"/>
</dbReference>